<dbReference type="EMBL" id="AP022870">
    <property type="protein sequence ID" value="BCB78609.1"/>
    <property type="molecule type" value="Genomic_DNA"/>
</dbReference>
<evidence type="ECO:0000313" key="3">
    <source>
        <dbReference type="Proteomes" id="UP000502508"/>
    </source>
</evidence>
<evidence type="ECO:0000313" key="2">
    <source>
        <dbReference type="EMBL" id="BCB78609.1"/>
    </source>
</evidence>
<dbReference type="AlphaFoldDB" id="A0A6F8XXT7"/>
<reference evidence="2 3" key="2">
    <citation type="submission" date="2020-03" db="EMBL/GenBank/DDBJ databases">
        <authorList>
            <person name="Ichikawa N."/>
            <person name="Kimura A."/>
            <person name="Kitahashi Y."/>
            <person name="Uohara A."/>
        </authorList>
    </citation>
    <scope>NUCLEOTIDE SEQUENCE [LARGE SCALE GENOMIC DNA]</scope>
    <source>
        <strain evidence="2 3">NBRC 107702</strain>
    </source>
</reference>
<feature type="compositionally biased region" description="Basic and acidic residues" evidence="1">
    <location>
        <begin position="16"/>
        <end position="35"/>
    </location>
</feature>
<organism evidence="2 3">
    <name type="scientific">Phytohabitans flavus</name>
    <dbReference type="NCBI Taxonomy" id="1076124"/>
    <lineage>
        <taxon>Bacteria</taxon>
        <taxon>Bacillati</taxon>
        <taxon>Actinomycetota</taxon>
        <taxon>Actinomycetes</taxon>
        <taxon>Micromonosporales</taxon>
        <taxon>Micromonosporaceae</taxon>
    </lineage>
</organism>
<dbReference type="Proteomes" id="UP000502508">
    <property type="component" value="Chromosome"/>
</dbReference>
<feature type="region of interest" description="Disordered" evidence="1">
    <location>
        <begin position="1"/>
        <end position="64"/>
    </location>
</feature>
<sequence length="64" mass="6678">MARGHPLAAYWTTDPAGEHQMGKGEHDHGVGRGKGDSGGGMRGRHAPEPGPRSFAAVRGWLCAS</sequence>
<dbReference type="KEGG" id="pfla:Pflav_050190"/>
<proteinExistence type="predicted"/>
<reference evidence="2 3" key="1">
    <citation type="submission" date="2020-03" db="EMBL/GenBank/DDBJ databases">
        <title>Whole genome shotgun sequence of Phytohabitans flavus NBRC 107702.</title>
        <authorList>
            <person name="Komaki H."/>
            <person name="Tamura T."/>
        </authorList>
    </citation>
    <scope>NUCLEOTIDE SEQUENCE [LARGE SCALE GENOMIC DNA]</scope>
    <source>
        <strain evidence="2 3">NBRC 107702</strain>
    </source>
</reference>
<protein>
    <submittedName>
        <fullName evidence="2">Uncharacterized protein</fullName>
    </submittedName>
</protein>
<evidence type="ECO:0000256" key="1">
    <source>
        <dbReference type="SAM" id="MobiDB-lite"/>
    </source>
</evidence>
<accession>A0A6F8XXT7</accession>
<keyword evidence="3" id="KW-1185">Reference proteome</keyword>
<gene>
    <name evidence="2" type="ORF">Pflav_050190</name>
</gene>
<name>A0A6F8XXT7_9ACTN</name>